<evidence type="ECO:0000313" key="2">
    <source>
        <dbReference type="Proteomes" id="UP000022910"/>
    </source>
</evidence>
<name>A0A015KMF9_RHIIW</name>
<protein>
    <submittedName>
        <fullName evidence="1">Uncharacterized protein</fullName>
    </submittedName>
</protein>
<accession>A0A015KMF9</accession>
<dbReference type="OrthoDB" id="10329343at2759"/>
<dbReference type="HOGENOM" id="CLU_109051_0_0_1"/>
<keyword evidence="2" id="KW-1185">Reference proteome</keyword>
<gene>
    <name evidence="1" type="ORF">RirG_175560</name>
</gene>
<comment type="caution">
    <text evidence="1">The sequence shown here is derived from an EMBL/GenBank/DDBJ whole genome shotgun (WGS) entry which is preliminary data.</text>
</comment>
<reference evidence="1 2" key="1">
    <citation type="submission" date="2014-02" db="EMBL/GenBank/DDBJ databases">
        <title>Single nucleus genome sequencing reveals high similarity among nuclei of an endomycorrhizal fungus.</title>
        <authorList>
            <person name="Lin K."/>
            <person name="Geurts R."/>
            <person name="Zhang Z."/>
            <person name="Limpens E."/>
            <person name="Saunders D.G."/>
            <person name="Mu D."/>
            <person name="Pang E."/>
            <person name="Cao H."/>
            <person name="Cha H."/>
            <person name="Lin T."/>
            <person name="Zhou Q."/>
            <person name="Shang Y."/>
            <person name="Li Y."/>
            <person name="Ivanov S."/>
            <person name="Sharma T."/>
            <person name="Velzen R.V."/>
            <person name="Ruijter N.D."/>
            <person name="Aanen D.K."/>
            <person name="Win J."/>
            <person name="Kamoun S."/>
            <person name="Bisseling T."/>
            <person name="Huang S."/>
        </authorList>
    </citation>
    <scope>NUCLEOTIDE SEQUENCE [LARGE SCALE GENOMIC DNA]</scope>
    <source>
        <strain evidence="2">DAOM197198w</strain>
    </source>
</reference>
<dbReference type="EMBL" id="JEMT01025826">
    <property type="protein sequence ID" value="EXX60926.1"/>
    <property type="molecule type" value="Genomic_DNA"/>
</dbReference>
<dbReference type="Proteomes" id="UP000022910">
    <property type="component" value="Unassembled WGS sequence"/>
</dbReference>
<sequence length="155" mass="17165">MNGNVATAEIRKIEEEFTIRNFQAITTTNTTLTKSPAVSPTITNFEFPPSSLFNKTAPLSPVSESNNHLKPFTQKNRFLQRRVSNLDQFSFQNNSFSITSLLLKPKISIKNNKIPLPSPSPIPPSPTFPIIENSTINTITKRSPLIIALTRLAGA</sequence>
<proteinExistence type="predicted"/>
<evidence type="ECO:0000313" key="1">
    <source>
        <dbReference type="EMBL" id="EXX60926.1"/>
    </source>
</evidence>
<dbReference type="STRING" id="1432141.A0A015KMF9"/>
<organism evidence="1 2">
    <name type="scientific">Rhizophagus irregularis (strain DAOM 197198w)</name>
    <name type="common">Glomus intraradices</name>
    <dbReference type="NCBI Taxonomy" id="1432141"/>
    <lineage>
        <taxon>Eukaryota</taxon>
        <taxon>Fungi</taxon>
        <taxon>Fungi incertae sedis</taxon>
        <taxon>Mucoromycota</taxon>
        <taxon>Glomeromycotina</taxon>
        <taxon>Glomeromycetes</taxon>
        <taxon>Glomerales</taxon>
        <taxon>Glomeraceae</taxon>
        <taxon>Rhizophagus</taxon>
    </lineage>
</organism>
<dbReference type="AlphaFoldDB" id="A0A015KMF9"/>